<dbReference type="GO" id="GO:0005524">
    <property type="term" value="F:ATP binding"/>
    <property type="evidence" value="ECO:0007669"/>
    <property type="project" value="TreeGrafter"/>
</dbReference>
<dbReference type="InterPro" id="IPR000836">
    <property type="entry name" value="PRTase_dom"/>
</dbReference>
<dbReference type="GO" id="GO:0006164">
    <property type="term" value="P:purine nucleotide biosynthetic process"/>
    <property type="evidence" value="ECO:0007669"/>
    <property type="project" value="TreeGrafter"/>
</dbReference>
<organism evidence="4 5">
    <name type="scientific">Immersiella caudata</name>
    <dbReference type="NCBI Taxonomy" id="314043"/>
    <lineage>
        <taxon>Eukaryota</taxon>
        <taxon>Fungi</taxon>
        <taxon>Dikarya</taxon>
        <taxon>Ascomycota</taxon>
        <taxon>Pezizomycotina</taxon>
        <taxon>Sordariomycetes</taxon>
        <taxon>Sordariomycetidae</taxon>
        <taxon>Sordariales</taxon>
        <taxon>Lasiosphaeriaceae</taxon>
        <taxon>Immersiella</taxon>
    </lineage>
</organism>
<dbReference type="InterPro" id="IPR029099">
    <property type="entry name" value="Pribosyltran_N"/>
</dbReference>
<proteinExistence type="inferred from homology"/>
<dbReference type="FunFam" id="3.40.50.2020:FF:000030">
    <property type="entry name" value="Ribose-phosphate pyrophosphokinase II"/>
    <property type="match status" value="1"/>
</dbReference>
<feature type="domain" description="Ribose-phosphate pyrophosphokinase N-terminal" evidence="3">
    <location>
        <begin position="6"/>
        <end position="130"/>
    </location>
</feature>
<comment type="caution">
    <text evidence="4">The sequence shown here is derived from an EMBL/GenBank/DDBJ whole genome shotgun (WGS) entry which is preliminary data.</text>
</comment>
<dbReference type="SMART" id="SM01400">
    <property type="entry name" value="Pribosyltran_N"/>
    <property type="match status" value="1"/>
</dbReference>
<name>A0AA39WPP1_9PEZI</name>
<keyword evidence="5" id="KW-1185">Reference proteome</keyword>
<dbReference type="CDD" id="cd06223">
    <property type="entry name" value="PRTases_typeI"/>
    <property type="match status" value="1"/>
</dbReference>
<evidence type="ECO:0000259" key="3">
    <source>
        <dbReference type="Pfam" id="PF13793"/>
    </source>
</evidence>
<keyword evidence="2" id="KW-0545">Nucleotide biosynthesis</keyword>
<dbReference type="GO" id="GO:0000287">
    <property type="term" value="F:magnesium ion binding"/>
    <property type="evidence" value="ECO:0007669"/>
    <property type="project" value="InterPro"/>
</dbReference>
<evidence type="ECO:0000313" key="5">
    <source>
        <dbReference type="Proteomes" id="UP001175000"/>
    </source>
</evidence>
<dbReference type="Pfam" id="PF14572">
    <property type="entry name" value="Pribosyl_synth"/>
    <property type="match status" value="1"/>
</dbReference>
<dbReference type="Proteomes" id="UP001175000">
    <property type="component" value="Unassembled WGS sequence"/>
</dbReference>
<gene>
    <name evidence="4" type="ORF">B0T14DRAFT_432816</name>
</gene>
<keyword evidence="4" id="KW-0808">Transferase</keyword>
<dbReference type="InterPro" id="IPR005946">
    <property type="entry name" value="Rib-P_diPkinase"/>
</dbReference>
<accession>A0AA39WPP1</accession>
<dbReference type="Gene3D" id="3.40.50.2020">
    <property type="match status" value="3"/>
</dbReference>
<dbReference type="InterPro" id="IPR029057">
    <property type="entry name" value="PRTase-like"/>
</dbReference>
<dbReference type="GO" id="GO:0002189">
    <property type="term" value="C:ribose phosphate diphosphokinase complex"/>
    <property type="evidence" value="ECO:0007669"/>
    <property type="project" value="TreeGrafter"/>
</dbReference>
<evidence type="ECO:0000313" key="4">
    <source>
        <dbReference type="EMBL" id="KAK0619299.1"/>
    </source>
</evidence>
<dbReference type="PANTHER" id="PTHR10210">
    <property type="entry name" value="RIBOSE-PHOSPHATE DIPHOSPHOKINASE FAMILY MEMBER"/>
    <property type="match status" value="1"/>
</dbReference>
<keyword evidence="4" id="KW-0328">Glycosyltransferase</keyword>
<evidence type="ECO:0000256" key="2">
    <source>
        <dbReference type="ARBA" id="ARBA00022727"/>
    </source>
</evidence>
<evidence type="ECO:0000256" key="1">
    <source>
        <dbReference type="ARBA" id="ARBA00006478"/>
    </source>
</evidence>
<dbReference type="GO" id="GO:0006015">
    <property type="term" value="P:5-phosphoribose 1-diphosphate biosynthetic process"/>
    <property type="evidence" value="ECO:0007669"/>
    <property type="project" value="TreeGrafter"/>
</dbReference>
<dbReference type="EMBL" id="JAULSU010000004">
    <property type="protein sequence ID" value="KAK0619299.1"/>
    <property type="molecule type" value="Genomic_DNA"/>
</dbReference>
<dbReference type="AlphaFoldDB" id="A0AA39WPP1"/>
<dbReference type="PANTHER" id="PTHR10210:SF36">
    <property type="entry name" value="RIBOSE-PHOSPHATE PYROPHOSPHOKINASE 5"/>
    <property type="match status" value="1"/>
</dbReference>
<sequence>MVRNIAVISGNSHPSFVDSICNHLGVTPSRRVLNKFSSGETRCEIQDSVRGKDVYIVQSFGVAPDNNNGGASCRISGPNDYFVELCIMISACKTGSAQRVTAVLPLFPYSRQPDLPYAKAGAPLSARGVAGQGAAGGDGAGGCGVGDYTFESVPATPGVSIPRTEGLEEGVDLESAMTMAKRKVGANGSGTHTPPLPSVGGSGSGVAGGGLHYTSHDNENPTWMAQLKPRTGYKQWMSQAGSLVADLLTCAGADRILTCDLHESTYQGFFDIPVDNLYMRPLLKQYIQHHIENYKDAVIVSPDAGGAKRATAIADNLELAFALIHKERRPTKITDRQKASMMLVGAVRGQVCILVDDLADTCNTITRAAKLLKREGATAVYALLTHGVLSGDAIARINASALDRVIVTNTVAQDKDRCTACPKLEVLDVSGMFAEAIRRVHHGESISVLFQND</sequence>
<dbReference type="Pfam" id="PF13793">
    <property type="entry name" value="Pribosyltran_N"/>
    <property type="match status" value="1"/>
</dbReference>
<dbReference type="GO" id="GO:0016757">
    <property type="term" value="F:glycosyltransferase activity"/>
    <property type="evidence" value="ECO:0007669"/>
    <property type="project" value="UniProtKB-KW"/>
</dbReference>
<comment type="similarity">
    <text evidence="1">Belongs to the ribose-phosphate pyrophosphokinase family.</text>
</comment>
<dbReference type="GO" id="GO:0004749">
    <property type="term" value="F:ribose phosphate diphosphokinase activity"/>
    <property type="evidence" value="ECO:0007669"/>
    <property type="project" value="TreeGrafter"/>
</dbReference>
<dbReference type="NCBIfam" id="TIGR01251">
    <property type="entry name" value="ribP_PPkin"/>
    <property type="match status" value="1"/>
</dbReference>
<protein>
    <submittedName>
        <fullName evidence="4">Phosphoribosyltransferase-like protein</fullName>
    </submittedName>
</protein>
<reference evidence="4" key="1">
    <citation type="submission" date="2023-06" db="EMBL/GenBank/DDBJ databases">
        <title>Genome-scale phylogeny and comparative genomics of the fungal order Sordariales.</title>
        <authorList>
            <consortium name="Lawrence Berkeley National Laboratory"/>
            <person name="Hensen N."/>
            <person name="Bonometti L."/>
            <person name="Westerberg I."/>
            <person name="Brannstrom I.O."/>
            <person name="Guillou S."/>
            <person name="Cros-Aarteil S."/>
            <person name="Calhoun S."/>
            <person name="Haridas S."/>
            <person name="Kuo A."/>
            <person name="Mondo S."/>
            <person name="Pangilinan J."/>
            <person name="Riley R."/>
            <person name="Labutti K."/>
            <person name="Andreopoulos B."/>
            <person name="Lipzen A."/>
            <person name="Chen C."/>
            <person name="Yanf M."/>
            <person name="Daum C."/>
            <person name="Ng V."/>
            <person name="Clum A."/>
            <person name="Steindorff A."/>
            <person name="Ohm R."/>
            <person name="Martin F."/>
            <person name="Silar P."/>
            <person name="Natvig D."/>
            <person name="Lalanne C."/>
            <person name="Gautier V."/>
            <person name="Ament-Velasquez S.L."/>
            <person name="Kruys A."/>
            <person name="Hutchinson M.I."/>
            <person name="Powell A.J."/>
            <person name="Barry K."/>
            <person name="Miller A.N."/>
            <person name="Grigoriev I.V."/>
            <person name="Debuchy R."/>
            <person name="Gladieux P."/>
            <person name="Thoren M.H."/>
            <person name="Johannesson H."/>
        </authorList>
    </citation>
    <scope>NUCLEOTIDE SEQUENCE</scope>
    <source>
        <strain evidence="4">CBS 606.72</strain>
    </source>
</reference>
<dbReference type="FunFam" id="3.40.50.2020:FF:000056">
    <property type="entry name" value="Ribose-phosphate pyrophosphokinase II"/>
    <property type="match status" value="1"/>
</dbReference>
<dbReference type="SUPFAM" id="SSF53271">
    <property type="entry name" value="PRTase-like"/>
    <property type="match status" value="2"/>
</dbReference>
<dbReference type="GO" id="GO:0005737">
    <property type="term" value="C:cytoplasm"/>
    <property type="evidence" value="ECO:0007669"/>
    <property type="project" value="TreeGrafter"/>
</dbReference>